<dbReference type="GO" id="GO:0003865">
    <property type="term" value="F:3-oxo-5-alpha-steroid 4-dehydrogenase activity"/>
    <property type="evidence" value="ECO:0007669"/>
    <property type="project" value="TreeGrafter"/>
</dbReference>
<feature type="transmembrane region" description="Helical" evidence="5">
    <location>
        <begin position="12"/>
        <end position="32"/>
    </location>
</feature>
<feature type="transmembrane region" description="Helical" evidence="5">
    <location>
        <begin position="67"/>
        <end position="88"/>
    </location>
</feature>
<dbReference type="Pfam" id="PF02544">
    <property type="entry name" value="Steroid_dh"/>
    <property type="match status" value="1"/>
</dbReference>
<comment type="caution">
    <text evidence="7">The sequence shown here is derived from an EMBL/GenBank/DDBJ whole genome shotgun (WGS) entry which is preliminary data.</text>
</comment>
<evidence type="ECO:0000256" key="3">
    <source>
        <dbReference type="ARBA" id="ARBA00022989"/>
    </source>
</evidence>
<evidence type="ECO:0000256" key="4">
    <source>
        <dbReference type="ARBA" id="ARBA00023136"/>
    </source>
</evidence>
<dbReference type="PANTHER" id="PTHR14624">
    <property type="entry name" value="DFG10 PROTEIN"/>
    <property type="match status" value="1"/>
</dbReference>
<name>A0A8T0HK51_CERPU</name>
<dbReference type="Proteomes" id="UP000822688">
    <property type="component" value="Chromosome 6"/>
</dbReference>
<keyword evidence="4 5" id="KW-0472">Membrane</keyword>
<dbReference type="EMBL" id="CM026427">
    <property type="protein sequence ID" value="KAG0571179.1"/>
    <property type="molecule type" value="Genomic_DNA"/>
</dbReference>
<sequence>MELGISIVLGLRIFWIALVVLCSIGCLPLGAAREFVLNIGHRGKLKLATTADNLPRFTVPQRWFTHFYLLGLLVNTALLTITFLFAYACTFPIQEHESQVSAIFSALGGAGTRDASGGIGTVEHLAEYRGRAWSSFLLLVMMEAQVLRRIFENFHVFQFSPLARMHVLGYLVGMGYYPAASFTLFTQHFQDRDYMSLISKFLLQRLGGAWILHTGPPLLNSQIKLQDYAKSLQGFEAFQWIGLAVFSLGWIQQYRTHCILASLRSKEVRTGVGAVFKPFAVDRKRANRYEIPRGSWFEWVSCAHYSAEIVLYAGIVIASGGNNINIWLLFLWVVFNLSLSARDTHQWYKTKFEDYPLFRRAIIPFIY</sequence>
<dbReference type="PROSITE" id="PS50244">
    <property type="entry name" value="S5A_REDUCTASE"/>
    <property type="match status" value="1"/>
</dbReference>
<reference evidence="7 8" key="1">
    <citation type="submission" date="2020-06" db="EMBL/GenBank/DDBJ databases">
        <title>WGS assembly of Ceratodon purpureus strain R40.</title>
        <authorList>
            <person name="Carey S.B."/>
            <person name="Jenkins J."/>
            <person name="Shu S."/>
            <person name="Lovell J.T."/>
            <person name="Sreedasyam A."/>
            <person name="Maumus F."/>
            <person name="Tiley G.P."/>
            <person name="Fernandez-Pozo N."/>
            <person name="Barry K."/>
            <person name="Chen C."/>
            <person name="Wang M."/>
            <person name="Lipzen A."/>
            <person name="Daum C."/>
            <person name="Saski C.A."/>
            <person name="Payton A.C."/>
            <person name="Mcbreen J.C."/>
            <person name="Conrad R.E."/>
            <person name="Kollar L.M."/>
            <person name="Olsson S."/>
            <person name="Huttunen S."/>
            <person name="Landis J.B."/>
            <person name="Wickett N.J."/>
            <person name="Johnson M.G."/>
            <person name="Rensing S.A."/>
            <person name="Grimwood J."/>
            <person name="Schmutz J."/>
            <person name="Mcdaniel S.F."/>
        </authorList>
    </citation>
    <scope>NUCLEOTIDE SEQUENCE [LARGE SCALE GENOMIC DNA]</scope>
    <source>
        <strain evidence="7 8">R40</strain>
    </source>
</reference>
<dbReference type="GO" id="GO:0016095">
    <property type="term" value="P:polyprenol catabolic process"/>
    <property type="evidence" value="ECO:0007669"/>
    <property type="project" value="TreeGrafter"/>
</dbReference>
<dbReference type="AlphaFoldDB" id="A0A8T0HK51"/>
<dbReference type="PANTHER" id="PTHR14624:SF0">
    <property type="entry name" value="POLYPRENOL REDUCTASE"/>
    <property type="match status" value="1"/>
</dbReference>
<proteinExistence type="predicted"/>
<dbReference type="GO" id="GO:0005783">
    <property type="term" value="C:endoplasmic reticulum"/>
    <property type="evidence" value="ECO:0007669"/>
    <property type="project" value="TreeGrafter"/>
</dbReference>
<dbReference type="GO" id="GO:0006488">
    <property type="term" value="P:dolichol-linked oligosaccharide biosynthetic process"/>
    <property type="evidence" value="ECO:0007669"/>
    <property type="project" value="InterPro"/>
</dbReference>
<evidence type="ECO:0000256" key="2">
    <source>
        <dbReference type="ARBA" id="ARBA00022692"/>
    </source>
</evidence>
<accession>A0A8T0HK51</accession>
<feature type="domain" description="3-oxo-5-alpha-steroid 4-dehydrogenase C-terminal" evidence="6">
    <location>
        <begin position="240"/>
        <end position="367"/>
    </location>
</feature>
<dbReference type="OrthoDB" id="541710at2759"/>
<keyword evidence="3 5" id="KW-1133">Transmembrane helix</keyword>
<dbReference type="InterPro" id="IPR039698">
    <property type="entry name" value="Dfg10/SRD5A3"/>
</dbReference>
<keyword evidence="2 5" id="KW-0812">Transmembrane</keyword>
<evidence type="ECO:0000313" key="7">
    <source>
        <dbReference type="EMBL" id="KAG0571179.1"/>
    </source>
</evidence>
<feature type="transmembrane region" description="Helical" evidence="5">
    <location>
        <begin position="167"/>
        <end position="185"/>
    </location>
</feature>
<evidence type="ECO:0000256" key="1">
    <source>
        <dbReference type="ARBA" id="ARBA00004127"/>
    </source>
</evidence>
<dbReference type="InterPro" id="IPR001104">
    <property type="entry name" value="3-oxo-5_a-steroid_4-DH_C"/>
</dbReference>
<comment type="subcellular location">
    <subcellularLocation>
        <location evidence="1">Endomembrane system</location>
        <topology evidence="1">Multi-pass membrane protein</topology>
    </subcellularLocation>
</comment>
<keyword evidence="8" id="KW-1185">Reference proteome</keyword>
<protein>
    <recommendedName>
        <fullName evidence="6">3-oxo-5-alpha-steroid 4-dehydrogenase C-terminal domain-containing protein</fullName>
    </recommendedName>
</protein>
<evidence type="ECO:0000259" key="6">
    <source>
        <dbReference type="Pfam" id="PF02544"/>
    </source>
</evidence>
<evidence type="ECO:0000256" key="5">
    <source>
        <dbReference type="SAM" id="Phobius"/>
    </source>
</evidence>
<organism evidence="7 8">
    <name type="scientific">Ceratodon purpureus</name>
    <name type="common">Fire moss</name>
    <name type="synonym">Dicranum purpureum</name>
    <dbReference type="NCBI Taxonomy" id="3225"/>
    <lineage>
        <taxon>Eukaryota</taxon>
        <taxon>Viridiplantae</taxon>
        <taxon>Streptophyta</taxon>
        <taxon>Embryophyta</taxon>
        <taxon>Bryophyta</taxon>
        <taxon>Bryophytina</taxon>
        <taxon>Bryopsida</taxon>
        <taxon>Dicranidae</taxon>
        <taxon>Pseudoditrichales</taxon>
        <taxon>Ditrichaceae</taxon>
        <taxon>Ceratodon</taxon>
    </lineage>
</organism>
<evidence type="ECO:0000313" key="8">
    <source>
        <dbReference type="Proteomes" id="UP000822688"/>
    </source>
</evidence>
<gene>
    <name evidence="7" type="ORF">KC19_6G217400</name>
</gene>